<accession>A0A975B1T8</accession>
<dbReference type="InterPro" id="IPR006381">
    <property type="entry name" value="HAD-SF-IIB-MPGP"/>
</dbReference>
<dbReference type="AlphaFoldDB" id="A0A975B1T8"/>
<dbReference type="InterPro" id="IPR006379">
    <property type="entry name" value="HAD-SF_hydro_IIB"/>
</dbReference>
<keyword evidence="1" id="KW-0479">Metal-binding</keyword>
<dbReference type="SUPFAM" id="SSF56784">
    <property type="entry name" value="HAD-like"/>
    <property type="match status" value="1"/>
</dbReference>
<dbReference type="GO" id="GO:0005829">
    <property type="term" value="C:cytosol"/>
    <property type="evidence" value="ECO:0007669"/>
    <property type="project" value="TreeGrafter"/>
</dbReference>
<dbReference type="EMBL" id="CP046072">
    <property type="protein sequence ID" value="QSZ42677.1"/>
    <property type="molecule type" value="Genomic_DNA"/>
</dbReference>
<protein>
    <submittedName>
        <fullName evidence="4">HAD-IIB family hydrolase</fullName>
    </submittedName>
</protein>
<dbReference type="Gene3D" id="3.30.980.20">
    <property type="entry name" value="Putative mannosyl-3-phosphoglycerate phosphatase, domain 2"/>
    <property type="match status" value="1"/>
</dbReference>
<dbReference type="Gene3D" id="3.40.50.1000">
    <property type="entry name" value="HAD superfamily/HAD-like"/>
    <property type="match status" value="1"/>
</dbReference>
<reference evidence="4" key="1">
    <citation type="submission" date="2019-11" db="EMBL/GenBank/DDBJ databases">
        <authorList>
            <person name="Kojima H."/>
        </authorList>
    </citation>
    <scope>NUCLEOTIDE SEQUENCE</scope>
    <source>
        <strain evidence="4">H1576</strain>
    </source>
</reference>
<dbReference type="SFLD" id="SFLDS00003">
    <property type="entry name" value="Haloacid_Dehalogenase"/>
    <property type="match status" value="1"/>
</dbReference>
<keyword evidence="3" id="KW-0460">Magnesium</keyword>
<reference evidence="4" key="2">
    <citation type="submission" date="2021-04" db="EMBL/GenBank/DDBJ databases">
        <title>Isolation and characterization of a novel species of the genus Sulfurimonas.</title>
        <authorList>
            <person name="Fukui M."/>
        </authorList>
    </citation>
    <scope>NUCLEOTIDE SEQUENCE</scope>
    <source>
        <strain evidence="4">H1576</strain>
    </source>
</reference>
<organism evidence="4 5">
    <name type="scientific">Sulfurimonas aquatica</name>
    <dbReference type="NCBI Taxonomy" id="2672570"/>
    <lineage>
        <taxon>Bacteria</taxon>
        <taxon>Pseudomonadati</taxon>
        <taxon>Campylobacterota</taxon>
        <taxon>Epsilonproteobacteria</taxon>
        <taxon>Campylobacterales</taxon>
        <taxon>Sulfurimonadaceae</taxon>
        <taxon>Sulfurimonas</taxon>
    </lineage>
</organism>
<sequence length="266" mass="29862">MLSDYLVFTDLDGTLLNHHDYSFAEAAEALSFLQKKSIPLIIVTSKTFAEVKLLQEKLNIKCPFIVENGAGIFIPSASPIASSVDCDDPYIKITQAQTYLELRIFFKKVQREYTIRGFGDMQVKEVMELTSLDEASAINAMKRDFTEPFILEGEVDIEALKKEAMKEGLDIVKGGRFFHLVSKGQDKAYAMKHLTHLFEEFLDKKMRMIALGDSANDFTMLKAADIGVLIPLHDGTYADIADKTVMKSPYAGPKGWNKTLMEILDV</sequence>
<gene>
    <name evidence="4" type="ORF">GJV85_11330</name>
</gene>
<dbReference type="Pfam" id="PF08282">
    <property type="entry name" value="Hydrolase_3"/>
    <property type="match status" value="1"/>
</dbReference>
<name>A0A975B1T8_9BACT</name>
<dbReference type="NCBIfam" id="TIGR01484">
    <property type="entry name" value="HAD-SF-IIB"/>
    <property type="match status" value="1"/>
</dbReference>
<evidence type="ECO:0000256" key="3">
    <source>
        <dbReference type="ARBA" id="ARBA00022842"/>
    </source>
</evidence>
<dbReference type="GO" id="GO:0051479">
    <property type="term" value="P:mannosylglycerate biosynthetic process"/>
    <property type="evidence" value="ECO:0007669"/>
    <property type="project" value="InterPro"/>
</dbReference>
<evidence type="ECO:0000256" key="1">
    <source>
        <dbReference type="ARBA" id="ARBA00022723"/>
    </source>
</evidence>
<dbReference type="Proteomes" id="UP000671852">
    <property type="component" value="Chromosome"/>
</dbReference>
<dbReference type="SFLD" id="SFLDG01140">
    <property type="entry name" value="C2.B:_Phosphomannomutase_and_P"/>
    <property type="match status" value="1"/>
</dbReference>
<dbReference type="NCBIfam" id="TIGR01486">
    <property type="entry name" value="HAD-SF-IIB-MPGP"/>
    <property type="match status" value="1"/>
</dbReference>
<keyword evidence="5" id="KW-1185">Reference proteome</keyword>
<dbReference type="GO" id="GO:0000287">
    <property type="term" value="F:magnesium ion binding"/>
    <property type="evidence" value="ECO:0007669"/>
    <property type="project" value="TreeGrafter"/>
</dbReference>
<evidence type="ECO:0000313" key="4">
    <source>
        <dbReference type="EMBL" id="QSZ42677.1"/>
    </source>
</evidence>
<dbReference type="GO" id="GO:0050531">
    <property type="term" value="F:mannosyl-3-phosphoglycerate phosphatase activity"/>
    <property type="evidence" value="ECO:0007669"/>
    <property type="project" value="InterPro"/>
</dbReference>
<proteinExistence type="predicted"/>
<dbReference type="InterPro" id="IPR023214">
    <property type="entry name" value="HAD_sf"/>
</dbReference>
<dbReference type="SFLD" id="SFLDG01142">
    <property type="entry name" value="C2.B.2:_Mannosyl-3-phosphoglyc"/>
    <property type="match status" value="1"/>
</dbReference>
<evidence type="ECO:0000313" key="5">
    <source>
        <dbReference type="Proteomes" id="UP000671852"/>
    </source>
</evidence>
<dbReference type="PROSITE" id="PS01228">
    <property type="entry name" value="COF_1"/>
    <property type="match status" value="1"/>
</dbReference>
<dbReference type="PANTHER" id="PTHR10000">
    <property type="entry name" value="PHOSPHOSERINE PHOSPHATASE"/>
    <property type="match status" value="1"/>
</dbReference>
<keyword evidence="2 4" id="KW-0378">Hydrolase</keyword>
<dbReference type="PANTHER" id="PTHR10000:SF8">
    <property type="entry name" value="HAD SUPERFAMILY HYDROLASE-LIKE, TYPE 3"/>
    <property type="match status" value="1"/>
</dbReference>
<evidence type="ECO:0000256" key="2">
    <source>
        <dbReference type="ARBA" id="ARBA00022801"/>
    </source>
</evidence>
<dbReference type="KEGG" id="saqt:GJV85_11330"/>
<dbReference type="InterPro" id="IPR036412">
    <property type="entry name" value="HAD-like_sf"/>
</dbReference>